<comment type="cofactor">
    <cofactor evidence="1 5 6">
        <name>pyridoxal 5'-phosphate</name>
        <dbReference type="ChEBI" id="CHEBI:597326"/>
    </cofactor>
</comment>
<protein>
    <submittedName>
        <fullName evidence="8">Pyridoxal-dependent decarboxylase</fullName>
    </submittedName>
</protein>
<proteinExistence type="inferred from homology"/>
<comment type="caution">
    <text evidence="8">The sequence shown here is derived from an EMBL/GenBank/DDBJ whole genome shotgun (WGS) entry which is preliminary data.</text>
</comment>
<dbReference type="PANTHER" id="PTHR11999">
    <property type="entry name" value="GROUP II PYRIDOXAL-5-PHOSPHATE DECARBOXYLASE"/>
    <property type="match status" value="1"/>
</dbReference>
<comment type="similarity">
    <text evidence="2 6">Belongs to the group II decarboxylase family.</text>
</comment>
<dbReference type="EMBL" id="JAGPXD010000004">
    <property type="protein sequence ID" value="KAH7358159.1"/>
    <property type="molecule type" value="Genomic_DNA"/>
</dbReference>
<dbReference type="AlphaFoldDB" id="A0A8K0X100"/>
<evidence type="ECO:0000256" key="1">
    <source>
        <dbReference type="ARBA" id="ARBA00001933"/>
    </source>
</evidence>
<feature type="modified residue" description="N6-(pyridoxal phosphate)lysine" evidence="5">
    <location>
        <position position="328"/>
    </location>
</feature>
<evidence type="ECO:0000256" key="5">
    <source>
        <dbReference type="PIRSR" id="PIRSR602129-50"/>
    </source>
</evidence>
<dbReference type="PANTHER" id="PTHR11999:SF165">
    <property type="entry name" value="DECARBOXYLASE, PUTATIVE (AFU_ORTHOLOGUE AFUA_2G04980)-RELATED"/>
    <property type="match status" value="1"/>
</dbReference>
<reference evidence="8" key="1">
    <citation type="journal article" date="2021" name="Nat. Commun.">
        <title>Genetic determinants of endophytism in the Arabidopsis root mycobiome.</title>
        <authorList>
            <person name="Mesny F."/>
            <person name="Miyauchi S."/>
            <person name="Thiergart T."/>
            <person name="Pickel B."/>
            <person name="Atanasova L."/>
            <person name="Karlsson M."/>
            <person name="Huettel B."/>
            <person name="Barry K.W."/>
            <person name="Haridas S."/>
            <person name="Chen C."/>
            <person name="Bauer D."/>
            <person name="Andreopoulos W."/>
            <person name="Pangilinan J."/>
            <person name="LaButti K."/>
            <person name="Riley R."/>
            <person name="Lipzen A."/>
            <person name="Clum A."/>
            <person name="Drula E."/>
            <person name="Henrissat B."/>
            <person name="Kohler A."/>
            <person name="Grigoriev I.V."/>
            <person name="Martin F.M."/>
            <person name="Hacquard S."/>
        </authorList>
    </citation>
    <scope>NUCLEOTIDE SEQUENCE</scope>
    <source>
        <strain evidence="8">MPI-CAGE-AT-0016</strain>
    </source>
</reference>
<evidence type="ECO:0000256" key="3">
    <source>
        <dbReference type="ARBA" id="ARBA00022898"/>
    </source>
</evidence>
<dbReference type="GO" id="GO:0005737">
    <property type="term" value="C:cytoplasm"/>
    <property type="evidence" value="ECO:0007669"/>
    <property type="project" value="TreeGrafter"/>
</dbReference>
<dbReference type="GO" id="GO:0016831">
    <property type="term" value="F:carboxy-lyase activity"/>
    <property type="evidence" value="ECO:0007669"/>
    <property type="project" value="InterPro"/>
</dbReference>
<dbReference type="InterPro" id="IPR015424">
    <property type="entry name" value="PyrdxlP-dep_Trfase"/>
</dbReference>
<dbReference type="Gene3D" id="3.40.640.10">
    <property type="entry name" value="Type I PLP-dependent aspartate aminotransferase-like (Major domain)"/>
    <property type="match status" value="1"/>
</dbReference>
<feature type="region of interest" description="Disordered" evidence="7">
    <location>
        <begin position="13"/>
        <end position="38"/>
    </location>
</feature>
<gene>
    <name evidence="8" type="ORF">B0T11DRAFT_100467</name>
</gene>
<keyword evidence="4 6" id="KW-0456">Lyase</keyword>
<dbReference type="PROSITE" id="PS00392">
    <property type="entry name" value="DDC_GAD_HDC_YDC"/>
    <property type="match status" value="1"/>
</dbReference>
<dbReference type="GO" id="GO:0019752">
    <property type="term" value="P:carboxylic acid metabolic process"/>
    <property type="evidence" value="ECO:0007669"/>
    <property type="project" value="InterPro"/>
</dbReference>
<dbReference type="SUPFAM" id="SSF53383">
    <property type="entry name" value="PLP-dependent transferases"/>
    <property type="match status" value="1"/>
</dbReference>
<keyword evidence="9" id="KW-1185">Reference proteome</keyword>
<dbReference type="InterPro" id="IPR002129">
    <property type="entry name" value="PyrdxlP-dep_de-COase"/>
</dbReference>
<dbReference type="OrthoDB" id="2161780at2759"/>
<sequence>MSDSFHARLQQALATHQPKPTPPTLPTPERLAHASSSLGLSASSLSQPLGTDGAINHLLDDIVPALSGQSGPRYFGFVTGGVHPAAAAADNIVTATDQNVQVHLPDATIATELEAVTLDMLADLLGLKDNVERAGGRRLFEGRTFTTGATASNVLGLACGRESVVSRRLPDGSPSVGELGLLGACAAAGIRKIQVLTSAGHSSLSKAASIVGIGRASVVEMPCSKTRPWLLDLEAVEAELKAGNENGTATIIAISLGEVNTGRYAVEEWSEVKELSALSKKYGSWFHVDGAFGIFARALGPGPEFSRLRRRIEDMEKYVDSITVDGHKLLNVPYDCGMFFTRSLSTQTEVFKNPNAAYLASAAGATVPSPLNLGIENSRRFRALPAYAMLRAEGREGIAQMLARMASLARGVSAFLRDSEHYDWLPEETGDVEDVFIIVLFRAKDETLNDELVAKINGTRDMYVSGTSWNGRKAVRLAVSNYSVDVARDLEVVTRILADVAEGRSQVRES</sequence>
<dbReference type="Pfam" id="PF00282">
    <property type="entry name" value="Pyridoxal_deC"/>
    <property type="match status" value="1"/>
</dbReference>
<dbReference type="InterPro" id="IPR010977">
    <property type="entry name" value="Aromatic_deC"/>
</dbReference>
<name>A0A8K0X100_9PEZI</name>
<dbReference type="Gene3D" id="3.90.1150.10">
    <property type="entry name" value="Aspartate Aminotransferase, domain 1"/>
    <property type="match status" value="1"/>
</dbReference>
<keyword evidence="3 5" id="KW-0663">Pyridoxal phosphate</keyword>
<evidence type="ECO:0000313" key="9">
    <source>
        <dbReference type="Proteomes" id="UP000813385"/>
    </source>
</evidence>
<dbReference type="InterPro" id="IPR015421">
    <property type="entry name" value="PyrdxlP-dep_Trfase_major"/>
</dbReference>
<organism evidence="8 9">
    <name type="scientific">Plectosphaerella cucumerina</name>
    <dbReference type="NCBI Taxonomy" id="40658"/>
    <lineage>
        <taxon>Eukaryota</taxon>
        <taxon>Fungi</taxon>
        <taxon>Dikarya</taxon>
        <taxon>Ascomycota</taxon>
        <taxon>Pezizomycotina</taxon>
        <taxon>Sordariomycetes</taxon>
        <taxon>Hypocreomycetidae</taxon>
        <taxon>Glomerellales</taxon>
        <taxon>Plectosphaerellaceae</taxon>
        <taxon>Plectosphaerella</taxon>
    </lineage>
</organism>
<dbReference type="Proteomes" id="UP000813385">
    <property type="component" value="Unassembled WGS sequence"/>
</dbReference>
<evidence type="ECO:0000313" key="8">
    <source>
        <dbReference type="EMBL" id="KAH7358159.1"/>
    </source>
</evidence>
<accession>A0A8K0X100</accession>
<dbReference type="InterPro" id="IPR015422">
    <property type="entry name" value="PyrdxlP-dep_Trfase_small"/>
</dbReference>
<evidence type="ECO:0000256" key="7">
    <source>
        <dbReference type="SAM" id="MobiDB-lite"/>
    </source>
</evidence>
<evidence type="ECO:0000256" key="4">
    <source>
        <dbReference type="ARBA" id="ARBA00023239"/>
    </source>
</evidence>
<dbReference type="InterPro" id="IPR021115">
    <property type="entry name" value="Pyridoxal-P_BS"/>
</dbReference>
<evidence type="ECO:0000256" key="2">
    <source>
        <dbReference type="ARBA" id="ARBA00009533"/>
    </source>
</evidence>
<dbReference type="GO" id="GO:0030170">
    <property type="term" value="F:pyridoxal phosphate binding"/>
    <property type="evidence" value="ECO:0007669"/>
    <property type="project" value="InterPro"/>
</dbReference>
<evidence type="ECO:0000256" key="6">
    <source>
        <dbReference type="RuleBase" id="RU000382"/>
    </source>
</evidence>